<name>X1IZS8_9ZZZZ</name>
<accession>X1IZS8</accession>
<dbReference type="EMBL" id="BARU01027505">
    <property type="protein sequence ID" value="GAH74765.1"/>
    <property type="molecule type" value="Genomic_DNA"/>
</dbReference>
<evidence type="ECO:0000313" key="1">
    <source>
        <dbReference type="EMBL" id="GAH74765.1"/>
    </source>
</evidence>
<protein>
    <submittedName>
        <fullName evidence="1">Uncharacterized protein</fullName>
    </submittedName>
</protein>
<dbReference type="PANTHER" id="PTHR37836">
    <property type="entry name" value="LMO1036 PROTEIN"/>
    <property type="match status" value="1"/>
</dbReference>
<dbReference type="PANTHER" id="PTHR37836:SF2">
    <property type="entry name" value="DUF4038 DOMAIN-CONTAINING PROTEIN"/>
    <property type="match status" value="1"/>
</dbReference>
<organism evidence="1">
    <name type="scientific">marine sediment metagenome</name>
    <dbReference type="NCBI Taxonomy" id="412755"/>
    <lineage>
        <taxon>unclassified sequences</taxon>
        <taxon>metagenomes</taxon>
        <taxon>ecological metagenomes</taxon>
    </lineage>
</organism>
<gene>
    <name evidence="1" type="ORF">S03H2_44024</name>
</gene>
<sequence>FMAIAWTKNEIKGNPNRRGFIRTNPDAPHGYIYADGTPFFLMADTWWAAFTWRYPLEGKEIPDDYIVDSTNWCFEGGIQWLKRHSFNSIASIASFPNWKKDEFERTIRDNSGVSIRSGWPKAPDGKHIKDMHDEDGNMPFAFPGKCDGKNDLCANYDLINPAYWQNMDKKMDYLWEQGFVPYIETVRRSHYISWKTYHNFNESFSRYLNYIKARYGAYNFIFSLTHNDGIPKGEGKNGFIHQAIKYYYDKYGGMPFEQPVTAMMARSSME</sequence>
<dbReference type="Gene3D" id="3.20.20.80">
    <property type="entry name" value="Glycosidases"/>
    <property type="match status" value="1"/>
</dbReference>
<proteinExistence type="predicted"/>
<reference evidence="1" key="1">
    <citation type="journal article" date="2014" name="Front. Microbiol.">
        <title>High frequency of phylogenetically diverse reductive dehalogenase-homologous genes in deep subseafloor sedimentary metagenomes.</title>
        <authorList>
            <person name="Kawai M."/>
            <person name="Futagami T."/>
            <person name="Toyoda A."/>
            <person name="Takaki Y."/>
            <person name="Nishi S."/>
            <person name="Hori S."/>
            <person name="Arai W."/>
            <person name="Tsubouchi T."/>
            <person name="Morono Y."/>
            <person name="Uchiyama I."/>
            <person name="Ito T."/>
            <person name="Fujiyama A."/>
            <person name="Inagaki F."/>
            <person name="Takami H."/>
        </authorList>
    </citation>
    <scope>NUCLEOTIDE SEQUENCE</scope>
    <source>
        <strain evidence="1">Expedition CK06-06</strain>
    </source>
</reference>
<dbReference type="AlphaFoldDB" id="X1IZS8"/>
<feature type="non-terminal residue" evidence="1">
    <location>
        <position position="270"/>
    </location>
</feature>
<comment type="caution">
    <text evidence="1">The sequence shown here is derived from an EMBL/GenBank/DDBJ whole genome shotgun (WGS) entry which is preliminary data.</text>
</comment>
<feature type="non-terminal residue" evidence="1">
    <location>
        <position position="1"/>
    </location>
</feature>